<keyword evidence="4" id="KW-1185">Reference proteome</keyword>
<evidence type="ECO:0000259" key="2">
    <source>
        <dbReference type="Pfam" id="PF13391"/>
    </source>
</evidence>
<feature type="region of interest" description="Disordered" evidence="1">
    <location>
        <begin position="1"/>
        <end position="20"/>
    </location>
</feature>
<dbReference type="InterPro" id="IPR003615">
    <property type="entry name" value="HNH_nuc"/>
</dbReference>
<evidence type="ECO:0000313" key="4">
    <source>
        <dbReference type="Proteomes" id="UP001610335"/>
    </source>
</evidence>
<name>A0ABR4HUP4_9EURO</name>
<comment type="caution">
    <text evidence="3">The sequence shown here is derived from an EMBL/GenBank/DDBJ whole genome shotgun (WGS) entry which is preliminary data.</text>
</comment>
<evidence type="ECO:0000256" key="1">
    <source>
        <dbReference type="SAM" id="MobiDB-lite"/>
    </source>
</evidence>
<dbReference type="Pfam" id="PF13391">
    <property type="entry name" value="HNH_2"/>
    <property type="match status" value="1"/>
</dbReference>
<evidence type="ECO:0000313" key="3">
    <source>
        <dbReference type="EMBL" id="KAL2819092.1"/>
    </source>
</evidence>
<feature type="compositionally biased region" description="Acidic residues" evidence="1">
    <location>
        <begin position="399"/>
        <end position="412"/>
    </location>
</feature>
<dbReference type="EMBL" id="JBFXLS010000079">
    <property type="protein sequence ID" value="KAL2819092.1"/>
    <property type="molecule type" value="Genomic_DNA"/>
</dbReference>
<accession>A0ABR4HUP4</accession>
<proteinExistence type="predicted"/>
<protein>
    <recommendedName>
        <fullName evidence="2">HNH nuclease domain-containing protein</fullName>
    </recommendedName>
</protein>
<organism evidence="3 4">
    <name type="scientific">Aspergillus cavernicola</name>
    <dbReference type="NCBI Taxonomy" id="176166"/>
    <lineage>
        <taxon>Eukaryota</taxon>
        <taxon>Fungi</taxon>
        <taxon>Dikarya</taxon>
        <taxon>Ascomycota</taxon>
        <taxon>Pezizomycotina</taxon>
        <taxon>Eurotiomycetes</taxon>
        <taxon>Eurotiomycetidae</taxon>
        <taxon>Eurotiales</taxon>
        <taxon>Aspergillaceae</taxon>
        <taxon>Aspergillus</taxon>
        <taxon>Aspergillus subgen. Nidulantes</taxon>
    </lineage>
</organism>
<dbReference type="Proteomes" id="UP001610335">
    <property type="component" value="Unassembled WGS sequence"/>
</dbReference>
<sequence length="412" mass="47670">MSQKRPVESPEPLEQEQRRLNDEIRVTKRRAKGHGSFNAQFWANSQELEILRLQRTETDRKISLRNFPGTPSEWEQTEKAKDIFQMIKAQQTTIKLYQRRADELDATKGDKKNKRSFRDAFMKLFTTSKMGIGISQTGTGTRDSRQQSAFREELISLGDAKHPKYDWLWCPIISDWCEATTVQAAHLFPHMHGQEVMDSIFGKKTPPELFSARNGMLVPMAVERFFDSGKFVICPDLPDRPALAELLAWIRQDSREYRLKILDLTWDKLDHPLSPNTTETWRSRDGKKLEFRTSFRPAARYLYFHYCIQILRRAWGHNSSRGSVSVLEDEAGRPFWGTPGRYMPKNMLLALVEEVGHEYKGLLDGAGSNKSEPTLLLEVASAQIKTRPALKDVDWHPEDETDEDEDDEEDSY</sequence>
<gene>
    <name evidence="3" type="ORF">BDW59DRAFT_181768</name>
</gene>
<reference evidence="3 4" key="1">
    <citation type="submission" date="2024-07" db="EMBL/GenBank/DDBJ databases">
        <title>Section-level genome sequencing and comparative genomics of Aspergillus sections Usti and Cavernicolus.</title>
        <authorList>
            <consortium name="Lawrence Berkeley National Laboratory"/>
            <person name="Nybo J.L."/>
            <person name="Vesth T.C."/>
            <person name="Theobald S."/>
            <person name="Frisvad J.C."/>
            <person name="Larsen T.O."/>
            <person name="Kjaerboelling I."/>
            <person name="Rothschild-Mancinelli K."/>
            <person name="Lyhne E.K."/>
            <person name="Kogle M.E."/>
            <person name="Barry K."/>
            <person name="Clum A."/>
            <person name="Na H."/>
            <person name="Ledsgaard L."/>
            <person name="Lin J."/>
            <person name="Lipzen A."/>
            <person name="Kuo A."/>
            <person name="Riley R."/>
            <person name="Mondo S."/>
            <person name="LaButti K."/>
            <person name="Haridas S."/>
            <person name="Pangalinan J."/>
            <person name="Salamov A.A."/>
            <person name="Simmons B.A."/>
            <person name="Magnuson J.K."/>
            <person name="Chen J."/>
            <person name="Drula E."/>
            <person name="Henrissat B."/>
            <person name="Wiebenga A."/>
            <person name="Lubbers R.J."/>
            <person name="Gomes A.C."/>
            <person name="Makela M.R."/>
            <person name="Stajich J."/>
            <person name="Grigoriev I.V."/>
            <person name="Mortensen U.H."/>
            <person name="De vries R.P."/>
            <person name="Baker S.E."/>
            <person name="Andersen M.R."/>
        </authorList>
    </citation>
    <scope>NUCLEOTIDE SEQUENCE [LARGE SCALE GENOMIC DNA]</scope>
    <source>
        <strain evidence="3 4">CBS 600.67</strain>
    </source>
</reference>
<feature type="domain" description="HNH nuclease" evidence="2">
    <location>
        <begin position="172"/>
        <end position="233"/>
    </location>
</feature>
<feature type="region of interest" description="Disordered" evidence="1">
    <location>
        <begin position="390"/>
        <end position="412"/>
    </location>
</feature>